<dbReference type="GO" id="GO:0003676">
    <property type="term" value="F:nucleic acid binding"/>
    <property type="evidence" value="ECO:0007669"/>
    <property type="project" value="InterPro"/>
</dbReference>
<dbReference type="Proteomes" id="UP000583266">
    <property type="component" value="Unassembled WGS sequence"/>
</dbReference>
<evidence type="ECO:0000313" key="3">
    <source>
        <dbReference type="EMBL" id="NML40684.1"/>
    </source>
</evidence>
<dbReference type="Gene3D" id="2.40.50.140">
    <property type="entry name" value="Nucleic acid-binding proteins"/>
    <property type="match status" value="1"/>
</dbReference>
<reference evidence="3 4" key="1">
    <citation type="submission" date="2020-04" db="EMBL/GenBank/DDBJ databases">
        <title>Chitinophaga sp. G-6-1-13 sp. nov., isolated from soil.</title>
        <authorList>
            <person name="Dahal R.H."/>
            <person name="Chaudhary D.K."/>
        </authorList>
    </citation>
    <scope>NUCLEOTIDE SEQUENCE [LARGE SCALE GENOMIC DNA]</scope>
    <source>
        <strain evidence="3 4">G-6-1-13</strain>
    </source>
</reference>
<protein>
    <submittedName>
        <fullName evidence="3">Cold shock domain-containing protein</fullName>
    </submittedName>
</protein>
<evidence type="ECO:0000313" key="4">
    <source>
        <dbReference type="Proteomes" id="UP000583266"/>
    </source>
</evidence>
<gene>
    <name evidence="3" type="ORF">HHL17_26035</name>
</gene>
<dbReference type="SMART" id="SM00357">
    <property type="entry name" value="CSP"/>
    <property type="match status" value="1"/>
</dbReference>
<evidence type="ECO:0000256" key="1">
    <source>
        <dbReference type="SAM" id="MobiDB-lite"/>
    </source>
</evidence>
<organism evidence="3 4">
    <name type="scientific">Chitinophaga fulva</name>
    <dbReference type="NCBI Taxonomy" id="2728842"/>
    <lineage>
        <taxon>Bacteria</taxon>
        <taxon>Pseudomonadati</taxon>
        <taxon>Bacteroidota</taxon>
        <taxon>Chitinophagia</taxon>
        <taxon>Chitinophagales</taxon>
        <taxon>Chitinophagaceae</taxon>
        <taxon>Chitinophaga</taxon>
    </lineage>
</organism>
<feature type="region of interest" description="Disordered" evidence="1">
    <location>
        <begin position="1"/>
        <end position="83"/>
    </location>
</feature>
<feature type="compositionally biased region" description="Basic and acidic residues" evidence="1">
    <location>
        <begin position="17"/>
        <end position="39"/>
    </location>
</feature>
<dbReference type="Pfam" id="PF00313">
    <property type="entry name" value="CSD"/>
    <property type="match status" value="1"/>
</dbReference>
<name>A0A848GQL3_9BACT</name>
<dbReference type="InterPro" id="IPR012340">
    <property type="entry name" value="NA-bd_OB-fold"/>
</dbReference>
<dbReference type="GO" id="GO:0005829">
    <property type="term" value="C:cytosol"/>
    <property type="evidence" value="ECO:0007669"/>
    <property type="project" value="UniProtKB-ARBA"/>
</dbReference>
<dbReference type="CDD" id="cd04458">
    <property type="entry name" value="CSP_CDS"/>
    <property type="match status" value="1"/>
</dbReference>
<keyword evidence="4" id="KW-1185">Reference proteome</keyword>
<accession>A0A848GQL3</accession>
<comment type="caution">
    <text evidence="3">The sequence shown here is derived from an EMBL/GenBank/DDBJ whole genome shotgun (WGS) entry which is preliminary data.</text>
</comment>
<dbReference type="EMBL" id="JABBGC010000003">
    <property type="protein sequence ID" value="NML40684.1"/>
    <property type="molecule type" value="Genomic_DNA"/>
</dbReference>
<dbReference type="SUPFAM" id="SSF50249">
    <property type="entry name" value="Nucleic acid-binding proteins"/>
    <property type="match status" value="1"/>
</dbReference>
<evidence type="ECO:0000259" key="2">
    <source>
        <dbReference type="PROSITE" id="PS51857"/>
    </source>
</evidence>
<dbReference type="PROSITE" id="PS51857">
    <property type="entry name" value="CSD_2"/>
    <property type="match status" value="1"/>
</dbReference>
<dbReference type="RefSeq" id="WP_169227771.1">
    <property type="nucleotide sequence ID" value="NZ_JABBGC010000003.1"/>
</dbReference>
<dbReference type="InterPro" id="IPR011129">
    <property type="entry name" value="CSD"/>
</dbReference>
<proteinExistence type="predicted"/>
<dbReference type="InterPro" id="IPR002059">
    <property type="entry name" value="CSP_DNA-bd"/>
</dbReference>
<feature type="domain" description="CSD" evidence="2">
    <location>
        <begin position="82"/>
        <end position="143"/>
    </location>
</feature>
<sequence>MGDSFSKKENRNKKAKAKQDKAQRMKERKLNNDKGKSLEDMLAYVDENGNLTDTPPRETRKTEIDSKDILIGATPRPPEDPIRTGIINFFNTSKGFGFITDDKSRESIFFHINDVSEPIKERDKVSFMREKNAKGFNATEVKKVGPGTGTKTTF</sequence>
<dbReference type="AlphaFoldDB" id="A0A848GQL3"/>
<feature type="compositionally biased region" description="Basic and acidic residues" evidence="1">
    <location>
        <begin position="55"/>
        <end position="68"/>
    </location>
</feature>